<dbReference type="InterPro" id="IPR011530">
    <property type="entry name" value="rRNA_adenine_dimethylase"/>
</dbReference>
<keyword evidence="2 7" id="KW-0698">rRNA processing</keyword>
<feature type="binding site" evidence="7 8">
    <location>
        <position position="85"/>
    </location>
    <ligand>
        <name>S-adenosyl-L-methionine</name>
        <dbReference type="ChEBI" id="CHEBI:59789"/>
    </ligand>
</feature>
<dbReference type="EMBL" id="LNXY01000031">
    <property type="protein sequence ID" value="KTC84662.1"/>
    <property type="molecule type" value="Genomic_DNA"/>
</dbReference>
<dbReference type="PATRIC" id="fig|1212489.4.peg.2978"/>
<feature type="binding site" evidence="7 8">
    <location>
        <position position="39"/>
    </location>
    <ligand>
        <name>S-adenosyl-L-methionine</name>
        <dbReference type="ChEBI" id="CHEBI:59789"/>
    </ligand>
</feature>
<comment type="catalytic activity">
    <reaction evidence="7">
        <text>adenosine(1518)/adenosine(1519) in 16S rRNA + 4 S-adenosyl-L-methionine = N(6)-dimethyladenosine(1518)/N(6)-dimethyladenosine(1519) in 16S rRNA + 4 S-adenosyl-L-homocysteine + 4 H(+)</text>
        <dbReference type="Rhea" id="RHEA:19609"/>
        <dbReference type="Rhea" id="RHEA-COMP:10232"/>
        <dbReference type="Rhea" id="RHEA-COMP:10233"/>
        <dbReference type="ChEBI" id="CHEBI:15378"/>
        <dbReference type="ChEBI" id="CHEBI:57856"/>
        <dbReference type="ChEBI" id="CHEBI:59789"/>
        <dbReference type="ChEBI" id="CHEBI:74411"/>
        <dbReference type="ChEBI" id="CHEBI:74493"/>
        <dbReference type="EC" id="2.1.1.182"/>
    </reaction>
</comment>
<dbReference type="SMART" id="SM00650">
    <property type="entry name" value="rADc"/>
    <property type="match status" value="1"/>
</dbReference>
<keyword evidence="6 7" id="KW-0694">RNA-binding</keyword>
<dbReference type="SUPFAM" id="SSF53335">
    <property type="entry name" value="S-adenosyl-L-methionine-dependent methyltransferases"/>
    <property type="match status" value="1"/>
</dbReference>
<dbReference type="HAMAP" id="MF_00607">
    <property type="entry name" value="16SrRNA_methyltr_A"/>
    <property type="match status" value="1"/>
</dbReference>
<feature type="binding site" evidence="7 8">
    <location>
        <position position="110"/>
    </location>
    <ligand>
        <name>S-adenosyl-L-methionine</name>
        <dbReference type="ChEBI" id="CHEBI:59789"/>
    </ligand>
</feature>
<evidence type="ECO:0000256" key="5">
    <source>
        <dbReference type="ARBA" id="ARBA00022691"/>
    </source>
</evidence>
<evidence type="ECO:0000256" key="1">
    <source>
        <dbReference type="ARBA" id="ARBA00022490"/>
    </source>
</evidence>
<dbReference type="Proteomes" id="UP000054736">
    <property type="component" value="Unassembled WGS sequence"/>
</dbReference>
<evidence type="ECO:0000313" key="11">
    <source>
        <dbReference type="Proteomes" id="UP000054736"/>
    </source>
</evidence>
<dbReference type="EC" id="2.1.1.182" evidence="7"/>
<dbReference type="InterPro" id="IPR020598">
    <property type="entry name" value="rRNA_Ade_methylase_Trfase_N"/>
</dbReference>
<feature type="binding site" evidence="7 8">
    <location>
        <position position="37"/>
    </location>
    <ligand>
        <name>S-adenosyl-L-methionine</name>
        <dbReference type="ChEBI" id="CHEBI:59789"/>
    </ligand>
</feature>
<feature type="binding site" evidence="7 8">
    <location>
        <position position="64"/>
    </location>
    <ligand>
        <name>S-adenosyl-L-methionine</name>
        <dbReference type="ChEBI" id="CHEBI:59789"/>
    </ligand>
</feature>
<proteinExistence type="inferred from homology"/>
<sequence>MFLAVYSTLYGKKRYNPAVFLGEIKVSHRPRKRFGQNFLQNKHIISEILDVLHLQKDDKVVEIGPGLGALTQPLLKCIENLTAIEIDTDLQEHLGALSRTSGKLNLVAADALTVDYSQWGPDLRIVGNLPYNISTPLLFHLLNYASFIEDMHFMLQKEVVARLAAQPGTKVYGRLTVMIQYHCEVESLFDVPPEAFYPVPKVDSAIVRLIPHQISPYPKVDVNALEQLVAKAFAMRRKTLANNLKPLLSATQLCDLGIDPLARPEQISVMEYVQIAKLIAN</sequence>
<protein>
    <recommendedName>
        <fullName evidence="7">Ribosomal RNA small subunit methyltransferase A</fullName>
        <ecNumber evidence="7">2.1.1.182</ecNumber>
    </recommendedName>
    <alternativeName>
        <fullName evidence="7">16S rRNA (adenine(1518)-N(6)/adenine(1519)-N(6))-dimethyltransferase</fullName>
    </alternativeName>
    <alternativeName>
        <fullName evidence="7">16S rRNA dimethyladenosine transferase</fullName>
    </alternativeName>
    <alternativeName>
        <fullName evidence="7">16S rRNA dimethylase</fullName>
    </alternativeName>
    <alternativeName>
        <fullName evidence="7">S-adenosylmethionine-6-N', N'-adenosyl(rRNA) dimethyltransferase</fullName>
    </alternativeName>
</protein>
<name>A0A0W0SMQ1_9GAMM</name>
<gene>
    <name evidence="7 10" type="primary">ksgA</name>
    <name evidence="7" type="synonym">rsmA</name>
    <name evidence="10" type="ORF">Ldro_2826</name>
</gene>
<dbReference type="InterPro" id="IPR023165">
    <property type="entry name" value="rRNA_Ade_diMease-like_C"/>
</dbReference>
<evidence type="ECO:0000256" key="4">
    <source>
        <dbReference type="ARBA" id="ARBA00022679"/>
    </source>
</evidence>
<keyword evidence="4 7" id="KW-0808">Transferase</keyword>
<dbReference type="PANTHER" id="PTHR11727">
    <property type="entry name" value="DIMETHYLADENOSINE TRANSFERASE"/>
    <property type="match status" value="1"/>
</dbReference>
<evidence type="ECO:0000259" key="9">
    <source>
        <dbReference type="SMART" id="SM00650"/>
    </source>
</evidence>
<reference evidence="10 11" key="1">
    <citation type="submission" date="2015-11" db="EMBL/GenBank/DDBJ databases">
        <title>Genomic analysis of 38 Legionella species identifies large and diverse effector repertoires.</title>
        <authorList>
            <person name="Burstein D."/>
            <person name="Amaro F."/>
            <person name="Zusman T."/>
            <person name="Lifshitz Z."/>
            <person name="Cohen O."/>
            <person name="Gilbert J.A."/>
            <person name="Pupko T."/>
            <person name="Shuman H.A."/>
            <person name="Segal G."/>
        </authorList>
    </citation>
    <scope>NUCLEOTIDE SEQUENCE [LARGE SCALE GENOMIC DNA]</scope>
    <source>
        <strain evidence="10 11">ATCC 700990</strain>
    </source>
</reference>
<evidence type="ECO:0000313" key="10">
    <source>
        <dbReference type="EMBL" id="KTC84662.1"/>
    </source>
</evidence>
<dbReference type="STRING" id="1212489.Ldro_2826"/>
<dbReference type="GO" id="GO:0003723">
    <property type="term" value="F:RNA binding"/>
    <property type="evidence" value="ECO:0007669"/>
    <property type="project" value="UniProtKB-UniRule"/>
</dbReference>
<dbReference type="GO" id="GO:0005829">
    <property type="term" value="C:cytosol"/>
    <property type="evidence" value="ECO:0007669"/>
    <property type="project" value="TreeGrafter"/>
</dbReference>
<evidence type="ECO:0000256" key="3">
    <source>
        <dbReference type="ARBA" id="ARBA00022603"/>
    </source>
</evidence>
<feature type="domain" description="Ribosomal RNA adenine methylase transferase N-terminal" evidence="9">
    <location>
        <begin position="44"/>
        <end position="213"/>
    </location>
</feature>
<dbReference type="Gene3D" id="1.10.8.100">
    <property type="entry name" value="Ribosomal RNA adenine dimethylase-like, domain 2"/>
    <property type="match status" value="1"/>
</dbReference>
<keyword evidence="11" id="KW-1185">Reference proteome</keyword>
<evidence type="ECO:0000256" key="7">
    <source>
        <dbReference type="HAMAP-Rule" id="MF_00607"/>
    </source>
</evidence>
<keyword evidence="5 7" id="KW-0949">S-adenosyl-L-methionine</keyword>
<dbReference type="Gene3D" id="3.40.50.150">
    <property type="entry name" value="Vaccinia Virus protein VP39"/>
    <property type="match status" value="1"/>
</dbReference>
<keyword evidence="3 7" id="KW-0489">Methyltransferase</keyword>
<dbReference type="GO" id="GO:0052908">
    <property type="term" value="F:16S rRNA (adenine(1518)-N(6)/adenine(1519)-N(6))-dimethyltransferase activity"/>
    <property type="evidence" value="ECO:0007669"/>
    <property type="project" value="UniProtKB-EC"/>
</dbReference>
<feature type="binding site" evidence="7 8">
    <location>
        <position position="128"/>
    </location>
    <ligand>
        <name>S-adenosyl-L-methionine</name>
        <dbReference type="ChEBI" id="CHEBI:59789"/>
    </ligand>
</feature>
<dbReference type="NCBIfam" id="TIGR00755">
    <property type="entry name" value="ksgA"/>
    <property type="match status" value="1"/>
</dbReference>
<dbReference type="InterPro" id="IPR001737">
    <property type="entry name" value="KsgA/Erm"/>
</dbReference>
<comment type="subcellular location">
    <subcellularLocation>
        <location evidence="7">Cytoplasm</location>
    </subcellularLocation>
</comment>
<comment type="caution">
    <text evidence="10">The sequence shown here is derived from an EMBL/GenBank/DDBJ whole genome shotgun (WGS) entry which is preliminary data.</text>
</comment>
<dbReference type="Pfam" id="PF00398">
    <property type="entry name" value="RrnaAD"/>
    <property type="match status" value="1"/>
</dbReference>
<comment type="function">
    <text evidence="7">Specifically dimethylates two adjacent adenosines (A1518 and A1519) in the loop of a conserved hairpin near the 3'-end of 16S rRNA in the 30S particle. May play a critical role in biogenesis of 30S subunits.</text>
</comment>
<evidence type="ECO:0000256" key="8">
    <source>
        <dbReference type="PROSITE-ProRule" id="PRU01026"/>
    </source>
</evidence>
<dbReference type="FunFam" id="1.10.8.100:FF:000001">
    <property type="entry name" value="Ribosomal RNA small subunit methyltransferase A"/>
    <property type="match status" value="1"/>
</dbReference>
<dbReference type="PANTHER" id="PTHR11727:SF7">
    <property type="entry name" value="DIMETHYLADENOSINE TRANSFERASE-RELATED"/>
    <property type="match status" value="1"/>
</dbReference>
<dbReference type="PROSITE" id="PS01131">
    <property type="entry name" value="RRNA_A_DIMETH"/>
    <property type="match status" value="1"/>
</dbReference>
<dbReference type="AlphaFoldDB" id="A0A0W0SMQ1"/>
<organism evidence="10 11">
    <name type="scientific">Legionella drozanskii LLAP-1</name>
    <dbReference type="NCBI Taxonomy" id="1212489"/>
    <lineage>
        <taxon>Bacteria</taxon>
        <taxon>Pseudomonadati</taxon>
        <taxon>Pseudomonadota</taxon>
        <taxon>Gammaproteobacteria</taxon>
        <taxon>Legionellales</taxon>
        <taxon>Legionellaceae</taxon>
        <taxon>Legionella</taxon>
    </lineage>
</organism>
<evidence type="ECO:0000256" key="6">
    <source>
        <dbReference type="ARBA" id="ARBA00022884"/>
    </source>
</evidence>
<dbReference type="InterPro" id="IPR020596">
    <property type="entry name" value="rRNA_Ade_Mease_Trfase_CS"/>
</dbReference>
<dbReference type="PROSITE" id="PS51689">
    <property type="entry name" value="SAM_RNA_A_N6_MT"/>
    <property type="match status" value="1"/>
</dbReference>
<comment type="similarity">
    <text evidence="7">Belongs to the class I-like SAM-binding methyltransferase superfamily. rRNA adenine N(6)-methyltransferase family. RsmA subfamily.</text>
</comment>
<accession>A0A0W0SMQ1</accession>
<evidence type="ECO:0000256" key="2">
    <source>
        <dbReference type="ARBA" id="ARBA00022552"/>
    </source>
</evidence>
<dbReference type="InterPro" id="IPR029063">
    <property type="entry name" value="SAM-dependent_MTases_sf"/>
</dbReference>
<keyword evidence="1 7" id="KW-0963">Cytoplasm</keyword>